<comment type="caution">
    <text evidence="1">The sequence shown here is derived from an EMBL/GenBank/DDBJ whole genome shotgun (WGS) entry which is preliminary data.</text>
</comment>
<dbReference type="EMBL" id="BNJF01000001">
    <property type="protein sequence ID" value="GHO42593.1"/>
    <property type="molecule type" value="Genomic_DNA"/>
</dbReference>
<evidence type="ECO:0000313" key="2">
    <source>
        <dbReference type="Proteomes" id="UP000612362"/>
    </source>
</evidence>
<organism evidence="1 2">
    <name type="scientific">Ktedonospora formicarum</name>
    <dbReference type="NCBI Taxonomy" id="2778364"/>
    <lineage>
        <taxon>Bacteria</taxon>
        <taxon>Bacillati</taxon>
        <taxon>Chloroflexota</taxon>
        <taxon>Ktedonobacteria</taxon>
        <taxon>Ktedonobacterales</taxon>
        <taxon>Ktedonobacteraceae</taxon>
        <taxon>Ktedonospora</taxon>
    </lineage>
</organism>
<sequence>MWSTGGAGVGLGVEAPIGWVLILDLTCRTHCEDAHCCLFAVIGHVLNDSEARAAVGAIDKGIIVASVMYVEEFAQAIIADGAIR</sequence>
<evidence type="ECO:0000313" key="1">
    <source>
        <dbReference type="EMBL" id="GHO42593.1"/>
    </source>
</evidence>
<proteinExistence type="predicted"/>
<name>A0A8J3HXB3_9CHLR</name>
<reference evidence="1" key="1">
    <citation type="submission" date="2020-10" db="EMBL/GenBank/DDBJ databases">
        <title>Taxonomic study of unclassified bacteria belonging to the class Ktedonobacteria.</title>
        <authorList>
            <person name="Yabe S."/>
            <person name="Wang C.M."/>
            <person name="Zheng Y."/>
            <person name="Sakai Y."/>
            <person name="Cavaletti L."/>
            <person name="Monciardini P."/>
            <person name="Donadio S."/>
        </authorList>
    </citation>
    <scope>NUCLEOTIDE SEQUENCE</scope>
    <source>
        <strain evidence="1">SOSP1-1</strain>
    </source>
</reference>
<dbReference type="Proteomes" id="UP000612362">
    <property type="component" value="Unassembled WGS sequence"/>
</dbReference>
<gene>
    <name evidence="1" type="ORF">KSX_07560</name>
</gene>
<protein>
    <submittedName>
        <fullName evidence="1">Uncharacterized protein</fullName>
    </submittedName>
</protein>
<dbReference type="AlphaFoldDB" id="A0A8J3HXB3"/>
<accession>A0A8J3HXB3</accession>
<keyword evidence="2" id="KW-1185">Reference proteome</keyword>